<dbReference type="InterPro" id="IPR001173">
    <property type="entry name" value="Glyco_trans_2-like"/>
</dbReference>
<gene>
    <name evidence="2" type="ORF">ENO08_04480</name>
</gene>
<feature type="domain" description="Glycosyltransferase 2-like" evidence="1">
    <location>
        <begin position="4"/>
        <end position="187"/>
    </location>
</feature>
<comment type="caution">
    <text evidence="2">The sequence shown here is derived from an EMBL/GenBank/DDBJ whole genome shotgun (WGS) entry which is preliminary data.</text>
</comment>
<dbReference type="SUPFAM" id="SSF53448">
    <property type="entry name" value="Nucleotide-diphospho-sugar transferases"/>
    <property type="match status" value="1"/>
</dbReference>
<dbReference type="Pfam" id="PF00535">
    <property type="entry name" value="Glycos_transf_2"/>
    <property type="match status" value="1"/>
</dbReference>
<dbReference type="CDD" id="cd04186">
    <property type="entry name" value="GT_2_like_c"/>
    <property type="match status" value="1"/>
</dbReference>
<dbReference type="Proteomes" id="UP000886069">
    <property type="component" value="Unassembled WGS sequence"/>
</dbReference>
<sequence>MDLSIIIVTHNSRSPVEKCIASIEEHPPSGSFEIIVVDNESGDGTPDMIAARFPSVRLIRSGANIGYSRGVNRGIRAAGGRHLLILNPDITVGEGSIDRLVDFLERTPDAGIAASKLVYPDGRLQHSCRRFYDFTVLLLRRTFLGRLFPNARILREHLMMDYDHESARSVDWVIGACMLVRREAIERVGLLDERFFLYFEDLDWCYRTQKAGWKLYY</sequence>
<dbReference type="AlphaFoldDB" id="A0A7V2F3D1"/>
<proteinExistence type="predicted"/>
<evidence type="ECO:0000313" key="2">
    <source>
        <dbReference type="EMBL" id="HER43697.1"/>
    </source>
</evidence>
<reference evidence="2" key="1">
    <citation type="journal article" date="2020" name="mSystems">
        <title>Genome- and Community-Level Interaction Insights into Carbon Utilization and Element Cycling Functions of Hydrothermarchaeota in Hydrothermal Sediment.</title>
        <authorList>
            <person name="Zhou Z."/>
            <person name="Liu Y."/>
            <person name="Xu W."/>
            <person name="Pan J."/>
            <person name="Luo Z.H."/>
            <person name="Li M."/>
        </authorList>
    </citation>
    <scope>NUCLEOTIDE SEQUENCE [LARGE SCALE GENOMIC DNA]</scope>
    <source>
        <strain evidence="2">SpSt-1233</strain>
    </source>
</reference>
<name>A0A7V2F3D1_UNCEI</name>
<organism evidence="2">
    <name type="scientific">Eiseniibacteriota bacterium</name>
    <dbReference type="NCBI Taxonomy" id="2212470"/>
    <lineage>
        <taxon>Bacteria</taxon>
        <taxon>Candidatus Eiseniibacteriota</taxon>
    </lineage>
</organism>
<accession>A0A7V2F3D1</accession>
<dbReference type="PANTHER" id="PTHR43179:SF7">
    <property type="entry name" value="RHAMNOSYLTRANSFERASE WBBL"/>
    <property type="match status" value="1"/>
</dbReference>
<dbReference type="InterPro" id="IPR029044">
    <property type="entry name" value="Nucleotide-diphossugar_trans"/>
</dbReference>
<evidence type="ECO:0000259" key="1">
    <source>
        <dbReference type="Pfam" id="PF00535"/>
    </source>
</evidence>
<dbReference type="Gene3D" id="3.90.550.10">
    <property type="entry name" value="Spore Coat Polysaccharide Biosynthesis Protein SpsA, Chain A"/>
    <property type="match status" value="1"/>
</dbReference>
<dbReference type="EMBL" id="DSEC01000316">
    <property type="protein sequence ID" value="HER43697.1"/>
    <property type="molecule type" value="Genomic_DNA"/>
</dbReference>
<feature type="non-terminal residue" evidence="2">
    <location>
        <position position="217"/>
    </location>
</feature>
<dbReference type="PANTHER" id="PTHR43179">
    <property type="entry name" value="RHAMNOSYLTRANSFERASE WBBL"/>
    <property type="match status" value="1"/>
</dbReference>
<protein>
    <submittedName>
        <fullName evidence="2">Glycosyltransferase family 2 protein</fullName>
    </submittedName>
</protein>